<dbReference type="PROSITE" id="PS50056">
    <property type="entry name" value="TYR_PHOSPHATASE_2"/>
    <property type="match status" value="1"/>
</dbReference>
<evidence type="ECO:0000313" key="4">
    <source>
        <dbReference type="Proteomes" id="UP000438120"/>
    </source>
</evidence>
<dbReference type="Proteomes" id="UP000438120">
    <property type="component" value="Unassembled WGS sequence"/>
</dbReference>
<keyword evidence="4" id="KW-1185">Reference proteome</keyword>
<comment type="caution">
    <text evidence="3">The sequence shown here is derived from an EMBL/GenBank/DDBJ whole genome shotgun (WGS) entry which is preliminary data.</text>
</comment>
<feature type="domain" description="Tyrosine specific protein phosphatases" evidence="2">
    <location>
        <begin position="128"/>
        <end position="171"/>
    </location>
</feature>
<dbReference type="AlphaFoldDB" id="A0A6A8MFR6"/>
<comment type="similarity">
    <text evidence="1">Belongs to the protein-tyrosine phosphatase family.</text>
</comment>
<accession>A0A6A8MFR6</accession>
<dbReference type="RefSeq" id="WP_154549288.1">
    <property type="nucleotide sequence ID" value="NZ_VUMX01000027.1"/>
</dbReference>
<evidence type="ECO:0000256" key="1">
    <source>
        <dbReference type="ARBA" id="ARBA00009580"/>
    </source>
</evidence>
<protein>
    <submittedName>
        <fullName evidence="3">Tyrosine-protein phosphatase</fullName>
    </submittedName>
</protein>
<reference evidence="3 4" key="1">
    <citation type="submission" date="2019-08" db="EMBL/GenBank/DDBJ databases">
        <title>In-depth cultivation of the pig gut microbiome towards novel bacterial diversity and tailored functional studies.</title>
        <authorList>
            <person name="Wylensek D."/>
            <person name="Hitch T.C.A."/>
            <person name="Clavel T."/>
        </authorList>
    </citation>
    <scope>NUCLEOTIDE SEQUENCE [LARGE SCALE GENOMIC DNA]</scope>
    <source>
        <strain evidence="3 4">Bifido-178-WT-2B</strain>
    </source>
</reference>
<dbReference type="InterPro" id="IPR000387">
    <property type="entry name" value="Tyr_Pase_dom"/>
</dbReference>
<dbReference type="Pfam" id="PF13350">
    <property type="entry name" value="Y_phosphatase3"/>
    <property type="match status" value="1"/>
</dbReference>
<dbReference type="Gene3D" id="3.90.190.10">
    <property type="entry name" value="Protein tyrosine phosphatase superfamily"/>
    <property type="match status" value="1"/>
</dbReference>
<dbReference type="EMBL" id="VUMX01000027">
    <property type="protein sequence ID" value="MST87674.1"/>
    <property type="molecule type" value="Genomic_DNA"/>
</dbReference>
<dbReference type="OrthoDB" id="1188001at2"/>
<evidence type="ECO:0000313" key="3">
    <source>
        <dbReference type="EMBL" id="MST87674.1"/>
    </source>
</evidence>
<name>A0A6A8MFR6_9LACO</name>
<sequence>MTRQRVIELDQPVNFRDLGGYKGLGGRQVKWGKIYRSAALNEMSTRDMATLCKLHITVDCDLRTSREQRAYPDLLWPGARLVSVGLYAEGERFEEKHALLRFFHHIPVFDDYLPSIYQRVLLNSHSEEAIAKVFKELLRLPEDQALVYHCAAGKDRTGVISVMILMALGVDDDTIARDYMLTDELYDFSWKKQHPTNEKLSQIIAKMNVTRGEGPAIKGITETIRQGWGSFDKFWVKRLGLSKTELAKFRKMYLED</sequence>
<dbReference type="PANTHER" id="PTHR31126">
    <property type="entry name" value="TYROSINE-PROTEIN PHOSPHATASE"/>
    <property type="match status" value="1"/>
</dbReference>
<dbReference type="GO" id="GO:0004721">
    <property type="term" value="F:phosphoprotein phosphatase activity"/>
    <property type="evidence" value="ECO:0007669"/>
    <property type="project" value="InterPro"/>
</dbReference>
<dbReference type="InterPro" id="IPR026893">
    <property type="entry name" value="Tyr/Ser_Pase_IphP-type"/>
</dbReference>
<gene>
    <name evidence="3" type="ORF">FYJ62_08610</name>
</gene>
<proteinExistence type="inferred from homology"/>
<dbReference type="SUPFAM" id="SSF52799">
    <property type="entry name" value="(Phosphotyrosine protein) phosphatases II"/>
    <property type="match status" value="1"/>
</dbReference>
<organism evidence="3 4">
    <name type="scientific">Lactobacillus porci</name>
    <dbReference type="NCBI Taxonomy" id="2012477"/>
    <lineage>
        <taxon>Bacteria</taxon>
        <taxon>Bacillati</taxon>
        <taxon>Bacillota</taxon>
        <taxon>Bacilli</taxon>
        <taxon>Lactobacillales</taxon>
        <taxon>Lactobacillaceae</taxon>
        <taxon>Lactobacillus</taxon>
    </lineage>
</organism>
<dbReference type="InterPro" id="IPR029021">
    <property type="entry name" value="Prot-tyrosine_phosphatase-like"/>
</dbReference>
<evidence type="ECO:0000259" key="2">
    <source>
        <dbReference type="PROSITE" id="PS50056"/>
    </source>
</evidence>
<dbReference type="PANTHER" id="PTHR31126:SF1">
    <property type="entry name" value="TYROSINE SPECIFIC PROTEIN PHOSPHATASES DOMAIN-CONTAINING PROTEIN"/>
    <property type="match status" value="1"/>
</dbReference>